<dbReference type="Proteomes" id="UP000236333">
    <property type="component" value="Unassembled WGS sequence"/>
</dbReference>
<sequence>MAHSIAFTALTAALILGIAAAQPTTNGTRFAGFSYAGNVIGYVNMTMDYCDIVAALMAGNFSAGLDVYANGKNSFSGAAKRTFFRFASHVPTAVEPTYIALTNGRNGSWLDMAIREAFAAGNAHLALGLIQTGTLKYMLHEVDEAANKIAAYVADPTLVSQLADATGAPHNIDEGWSLWVGGSPTTCGTLSSWADQLGDELQASFVGRASINNAMTLAFHELQAASRTGDLAAYNATRADVVRYTTILGLQGVMHALYKADLAVACKRPAADLAEQKSMITVSWSLLEAFLTARKMPAAYISALGKALTAPKPDYKKAQAAIKRVISGMGRRVSEIGTPDFKAINADWGCKAPRR</sequence>
<feature type="signal peptide" evidence="1">
    <location>
        <begin position="1"/>
        <end position="21"/>
    </location>
</feature>
<feature type="chain" id="PRO_5014360089" description="Chitosanase" evidence="1">
    <location>
        <begin position="22"/>
        <end position="355"/>
    </location>
</feature>
<dbReference type="Pfam" id="PF07692">
    <property type="entry name" value="Fea1"/>
    <property type="match status" value="1"/>
</dbReference>
<gene>
    <name evidence="2" type="ORF">TSOC_011505</name>
</gene>
<dbReference type="EMBL" id="PGGS01000643">
    <property type="protein sequence ID" value="PNH02515.1"/>
    <property type="molecule type" value="Genomic_DNA"/>
</dbReference>
<evidence type="ECO:0008006" key="4">
    <source>
        <dbReference type="Google" id="ProtNLM"/>
    </source>
</evidence>
<comment type="caution">
    <text evidence="2">The sequence shown here is derived from an EMBL/GenBank/DDBJ whole genome shotgun (WGS) entry which is preliminary data.</text>
</comment>
<evidence type="ECO:0000313" key="2">
    <source>
        <dbReference type="EMBL" id="PNH02515.1"/>
    </source>
</evidence>
<dbReference type="OrthoDB" id="535677at2759"/>
<protein>
    <recommendedName>
        <fullName evidence="4">Chitosanase</fullName>
    </recommendedName>
</protein>
<evidence type="ECO:0000313" key="3">
    <source>
        <dbReference type="Proteomes" id="UP000236333"/>
    </source>
</evidence>
<dbReference type="AlphaFoldDB" id="A0A2J7ZQG7"/>
<accession>A0A2J7ZQG7</accession>
<dbReference type="InterPro" id="IPR011643">
    <property type="entry name" value="HCR1"/>
</dbReference>
<keyword evidence="3" id="KW-1185">Reference proteome</keyword>
<organism evidence="2 3">
    <name type="scientific">Tetrabaena socialis</name>
    <dbReference type="NCBI Taxonomy" id="47790"/>
    <lineage>
        <taxon>Eukaryota</taxon>
        <taxon>Viridiplantae</taxon>
        <taxon>Chlorophyta</taxon>
        <taxon>core chlorophytes</taxon>
        <taxon>Chlorophyceae</taxon>
        <taxon>CS clade</taxon>
        <taxon>Chlamydomonadales</taxon>
        <taxon>Tetrabaenaceae</taxon>
        <taxon>Tetrabaena</taxon>
    </lineage>
</organism>
<proteinExistence type="predicted"/>
<reference evidence="2 3" key="1">
    <citation type="journal article" date="2017" name="Mol. Biol. Evol.">
        <title>The 4-celled Tetrabaena socialis nuclear genome reveals the essential components for genetic control of cell number at the origin of multicellularity in the volvocine lineage.</title>
        <authorList>
            <person name="Featherston J."/>
            <person name="Arakaki Y."/>
            <person name="Hanschen E.R."/>
            <person name="Ferris P.J."/>
            <person name="Michod R.E."/>
            <person name="Olson B.J.S.C."/>
            <person name="Nozaki H."/>
            <person name="Durand P.M."/>
        </authorList>
    </citation>
    <scope>NUCLEOTIDE SEQUENCE [LARGE SCALE GENOMIC DNA]</scope>
    <source>
        <strain evidence="2 3">NIES-571</strain>
    </source>
</reference>
<name>A0A2J7ZQG7_9CHLO</name>
<keyword evidence="1" id="KW-0732">Signal</keyword>
<evidence type="ECO:0000256" key="1">
    <source>
        <dbReference type="SAM" id="SignalP"/>
    </source>
</evidence>